<dbReference type="SMART" id="SM00020">
    <property type="entry name" value="Tryp_SPc"/>
    <property type="match status" value="1"/>
</dbReference>
<sequence>MLSACKRTPVNSRIYGGQDASPGSWPWHVTFTNNGYAFCQGSLITDEFVLTGAQCSQQSYLSGAVVHMGVQNNQSGFGEVTRRIAYIACHQDYSSNYYENDICLVKLSAPVNFTNYIRPVCLASENSTFHDGTPSWVTGFQYEYNYYYSNPLQELNVSVIGNNECTCLYQNSYYYYYYYYYRAVRNNTMCAGQETGSGFLYYGDNGAALVSKQDAIWVQSGIASYVYGYYLSRPSIYTRVSQYEEWIRDRVTGMEAGFVTFTSPGEDSDLNYTCPTQAPTTPYSYFTSYPYYFTTDDSIFSSGETLIPITHLVSLSALVLLLHPFVGGARI</sequence>
<keyword evidence="3" id="KW-0378">Hydrolase</keyword>
<dbReference type="InterPro" id="IPR001254">
    <property type="entry name" value="Trypsin_dom"/>
</dbReference>
<name>A0A3Q2QX12_FUNHE</name>
<evidence type="ECO:0000256" key="6">
    <source>
        <dbReference type="ARBA" id="ARBA00023180"/>
    </source>
</evidence>
<dbReference type="Gene3D" id="2.40.10.10">
    <property type="entry name" value="Trypsin-like serine proteases"/>
    <property type="match status" value="1"/>
</dbReference>
<protein>
    <submittedName>
        <fullName evidence="8">Serine protease 27</fullName>
    </submittedName>
</protein>
<proteinExistence type="predicted"/>
<keyword evidence="4" id="KW-0720">Serine protease</keyword>
<evidence type="ECO:0000256" key="1">
    <source>
        <dbReference type="ARBA" id="ARBA00022670"/>
    </source>
</evidence>
<evidence type="ECO:0000259" key="7">
    <source>
        <dbReference type="PROSITE" id="PS50240"/>
    </source>
</evidence>
<dbReference type="CDD" id="cd00190">
    <property type="entry name" value="Tryp_SPc"/>
    <property type="match status" value="1"/>
</dbReference>
<evidence type="ECO:0000256" key="2">
    <source>
        <dbReference type="ARBA" id="ARBA00022729"/>
    </source>
</evidence>
<dbReference type="Proteomes" id="UP000265000">
    <property type="component" value="Unplaced"/>
</dbReference>
<dbReference type="InterPro" id="IPR009003">
    <property type="entry name" value="Peptidase_S1_PA"/>
</dbReference>
<organism evidence="8 9">
    <name type="scientific">Fundulus heteroclitus</name>
    <name type="common">Killifish</name>
    <name type="synonym">Mummichog</name>
    <dbReference type="NCBI Taxonomy" id="8078"/>
    <lineage>
        <taxon>Eukaryota</taxon>
        <taxon>Metazoa</taxon>
        <taxon>Chordata</taxon>
        <taxon>Craniata</taxon>
        <taxon>Vertebrata</taxon>
        <taxon>Euteleostomi</taxon>
        <taxon>Actinopterygii</taxon>
        <taxon>Neopterygii</taxon>
        <taxon>Teleostei</taxon>
        <taxon>Neoteleostei</taxon>
        <taxon>Acanthomorphata</taxon>
        <taxon>Ovalentaria</taxon>
        <taxon>Atherinomorphae</taxon>
        <taxon>Cyprinodontiformes</taxon>
        <taxon>Fundulidae</taxon>
        <taxon>Fundulus</taxon>
    </lineage>
</organism>
<evidence type="ECO:0000313" key="8">
    <source>
        <dbReference type="Ensembl" id="ENSFHEP00000032658.1"/>
    </source>
</evidence>
<dbReference type="GeneTree" id="ENSGT00940000163160"/>
<evidence type="ECO:0000313" key="9">
    <source>
        <dbReference type="Proteomes" id="UP000265000"/>
    </source>
</evidence>
<dbReference type="AlphaFoldDB" id="A0A3Q2QX12"/>
<dbReference type="PANTHER" id="PTHR24253:SF144">
    <property type="entry name" value="CHYMOTRYPSIN-LIKE PROTEASE CTRL-1-RELATED"/>
    <property type="match status" value="1"/>
</dbReference>
<dbReference type="Ensembl" id="ENSFHET00000034013.1">
    <property type="protein sequence ID" value="ENSFHEP00000032658.1"/>
    <property type="gene ID" value="ENSFHEG00000019248.1"/>
</dbReference>
<evidence type="ECO:0000256" key="4">
    <source>
        <dbReference type="ARBA" id="ARBA00022825"/>
    </source>
</evidence>
<dbReference type="STRING" id="8078.ENSFHEP00000032658"/>
<dbReference type="SUPFAM" id="SSF50494">
    <property type="entry name" value="Trypsin-like serine proteases"/>
    <property type="match status" value="1"/>
</dbReference>
<dbReference type="FunFam" id="2.40.10.10:FF:000024">
    <property type="entry name" value="Serine protease 53"/>
    <property type="match status" value="1"/>
</dbReference>
<dbReference type="PRINTS" id="PR00722">
    <property type="entry name" value="CHYMOTRYPSIN"/>
</dbReference>
<dbReference type="InterPro" id="IPR043504">
    <property type="entry name" value="Peptidase_S1_PA_chymotrypsin"/>
</dbReference>
<dbReference type="PROSITE" id="PS50240">
    <property type="entry name" value="TRYPSIN_DOM"/>
    <property type="match status" value="1"/>
</dbReference>
<keyword evidence="6" id="KW-0325">Glycoprotein</keyword>
<dbReference type="Pfam" id="PF00089">
    <property type="entry name" value="Trypsin"/>
    <property type="match status" value="1"/>
</dbReference>
<keyword evidence="5" id="KW-1015">Disulfide bond</keyword>
<dbReference type="GO" id="GO:0006508">
    <property type="term" value="P:proteolysis"/>
    <property type="evidence" value="ECO:0007669"/>
    <property type="project" value="UniProtKB-KW"/>
</dbReference>
<evidence type="ECO:0000256" key="3">
    <source>
        <dbReference type="ARBA" id="ARBA00022801"/>
    </source>
</evidence>
<keyword evidence="2" id="KW-0732">Signal</keyword>
<dbReference type="PANTHER" id="PTHR24253">
    <property type="entry name" value="TRANSMEMBRANE PROTEASE SERINE"/>
    <property type="match status" value="1"/>
</dbReference>
<reference evidence="8" key="1">
    <citation type="submission" date="2025-08" db="UniProtKB">
        <authorList>
            <consortium name="Ensembl"/>
        </authorList>
    </citation>
    <scope>IDENTIFICATION</scope>
</reference>
<reference evidence="8" key="2">
    <citation type="submission" date="2025-09" db="UniProtKB">
        <authorList>
            <consortium name="Ensembl"/>
        </authorList>
    </citation>
    <scope>IDENTIFICATION</scope>
</reference>
<dbReference type="GO" id="GO:0004252">
    <property type="term" value="F:serine-type endopeptidase activity"/>
    <property type="evidence" value="ECO:0007669"/>
    <property type="project" value="InterPro"/>
</dbReference>
<feature type="domain" description="Peptidase S1" evidence="7">
    <location>
        <begin position="14"/>
        <end position="252"/>
    </location>
</feature>
<keyword evidence="9" id="KW-1185">Reference proteome</keyword>
<keyword evidence="1" id="KW-0645">Protease</keyword>
<dbReference type="InterPro" id="IPR001314">
    <property type="entry name" value="Peptidase_S1A"/>
</dbReference>
<evidence type="ECO:0000256" key="5">
    <source>
        <dbReference type="ARBA" id="ARBA00023157"/>
    </source>
</evidence>
<accession>A0A3Q2QX12</accession>